<keyword evidence="3" id="KW-1185">Reference proteome</keyword>
<dbReference type="Pfam" id="PF13469">
    <property type="entry name" value="Sulfotransfer_3"/>
    <property type="match status" value="1"/>
</dbReference>
<reference evidence="2 3" key="1">
    <citation type="journal article" date="2015" name="Genome Announc.">
        <title>Complete Genome Sequence of Pseudoxanthomonas suwonensis Strain J1, a Cellulose-Degrading Bacterium Isolated from Leaf- and Wood-Enriched Soil.</title>
        <authorList>
            <person name="Hou L."/>
            <person name="Jiang J."/>
            <person name="Xu Z."/>
            <person name="Zhou Y."/>
            <person name="Leung F.C."/>
        </authorList>
    </citation>
    <scope>NUCLEOTIDE SEQUENCE [LARGE SCALE GENOMIC DNA]</scope>
    <source>
        <strain evidence="2 3">J1</strain>
    </source>
</reference>
<organism evidence="2 3">
    <name type="scientific">Pseudoxanthomonas suwonensis</name>
    <dbReference type="NCBI Taxonomy" id="314722"/>
    <lineage>
        <taxon>Bacteria</taxon>
        <taxon>Pseudomonadati</taxon>
        <taxon>Pseudomonadota</taxon>
        <taxon>Gammaproteobacteria</taxon>
        <taxon>Lysobacterales</taxon>
        <taxon>Lysobacteraceae</taxon>
        <taxon>Pseudoxanthomonas</taxon>
    </lineage>
</organism>
<dbReference type="InterPro" id="IPR027417">
    <property type="entry name" value="P-loop_NTPase"/>
</dbReference>
<dbReference type="Proteomes" id="UP000033067">
    <property type="component" value="Chromosome"/>
</dbReference>
<dbReference type="InterPro" id="IPR011990">
    <property type="entry name" value="TPR-like_helical_dom_sf"/>
</dbReference>
<name>A0A0E3Z3E8_9GAMM</name>
<dbReference type="InterPro" id="IPR026634">
    <property type="entry name" value="TPST-like"/>
</dbReference>
<proteinExistence type="predicted"/>
<dbReference type="PANTHER" id="PTHR12788">
    <property type="entry name" value="PROTEIN-TYROSINE SULFOTRANSFERASE 2"/>
    <property type="match status" value="1"/>
</dbReference>
<gene>
    <name evidence="2" type="ORF">WQ53_12060</name>
</gene>
<dbReference type="Gene3D" id="1.25.40.10">
    <property type="entry name" value="Tetratricopeptide repeat domain"/>
    <property type="match status" value="1"/>
</dbReference>
<dbReference type="PANTHER" id="PTHR12788:SF10">
    <property type="entry name" value="PROTEIN-TYROSINE SULFOTRANSFERASE"/>
    <property type="match status" value="1"/>
</dbReference>
<dbReference type="GO" id="GO:0008476">
    <property type="term" value="F:protein-tyrosine sulfotransferase activity"/>
    <property type="evidence" value="ECO:0007669"/>
    <property type="project" value="InterPro"/>
</dbReference>
<dbReference type="AlphaFoldDB" id="A0A0E3Z3E8"/>
<protein>
    <recommendedName>
        <fullName evidence="4">Sulfotransferase</fullName>
    </recommendedName>
</protein>
<dbReference type="KEGG" id="psuw:WQ53_12060"/>
<keyword evidence="1" id="KW-0808">Transferase</keyword>
<accession>A0A0E3Z3E8</accession>
<dbReference type="PATRIC" id="fig|314722.6.peg.2617"/>
<dbReference type="EMBL" id="CP011144">
    <property type="protein sequence ID" value="AKC88373.1"/>
    <property type="molecule type" value="Genomic_DNA"/>
</dbReference>
<evidence type="ECO:0008006" key="4">
    <source>
        <dbReference type="Google" id="ProtNLM"/>
    </source>
</evidence>
<sequence>MEAWRRAEAAARSGAEAARAAYEGVLDQPELVVPARLRLTDLELECGAVRAATAQALAGFRVPESDPMLLLELARRLFGLGEVAAGLQCLRSPAIAAATAPGVHADAGRMLCELSFYDLARERLEQAQRLGLRTPRLAYLGGMARMYCGAIDAAEDAFEACLHLDPDFMPAARLLSTLRRQTPEHNHVDRLRAAQRRLGDAHAFAPLVHYALFKELDDLGDAEAAWVHLARGMATRRAQIGHGEDAERALFAALRRWRGAAAAEAVGEAAGPVPIFVVGMPRSGTTLLERLLAAHPQVADAGELRDFVCQLRWCCDRAGGPHPDAGLMAASEGIDPALLGRRYMEHAAWRADGRACFIDKLPSNFLVTGPIAAALPQARIIHMVRDPMDSCFSNLKALFADAYPHSYSQEEMARHYLRYRGLMAHWERAFPGRILEVRYEALVADPEAEARRVLGFCGLQWTPEVLGDRARKGMVGTASTVQVREPIHGRYLGQWRRYARHLVPLQEALARDIPE</sequence>
<dbReference type="SUPFAM" id="SSF52540">
    <property type="entry name" value="P-loop containing nucleoside triphosphate hydrolases"/>
    <property type="match status" value="1"/>
</dbReference>
<evidence type="ECO:0000256" key="1">
    <source>
        <dbReference type="ARBA" id="ARBA00022679"/>
    </source>
</evidence>
<evidence type="ECO:0000313" key="2">
    <source>
        <dbReference type="EMBL" id="AKC88373.1"/>
    </source>
</evidence>
<dbReference type="SUPFAM" id="SSF48452">
    <property type="entry name" value="TPR-like"/>
    <property type="match status" value="1"/>
</dbReference>
<dbReference type="Gene3D" id="3.40.50.300">
    <property type="entry name" value="P-loop containing nucleotide triphosphate hydrolases"/>
    <property type="match status" value="1"/>
</dbReference>
<evidence type="ECO:0000313" key="3">
    <source>
        <dbReference type="Proteomes" id="UP000033067"/>
    </source>
</evidence>